<evidence type="ECO:0000256" key="1">
    <source>
        <dbReference type="ARBA" id="ARBA00006844"/>
    </source>
</evidence>
<evidence type="ECO:0000256" key="2">
    <source>
        <dbReference type="ARBA" id="ARBA00023203"/>
    </source>
</evidence>
<name>Q7XZ10_GRIJA</name>
<feature type="domain" description="ADF-H" evidence="3">
    <location>
        <begin position="4"/>
        <end position="143"/>
    </location>
</feature>
<organism evidence="4">
    <name type="scientific">Griffithsia japonica</name>
    <name type="common">Red alga</name>
    <dbReference type="NCBI Taxonomy" id="83288"/>
    <lineage>
        <taxon>Eukaryota</taxon>
        <taxon>Rhodophyta</taxon>
        <taxon>Florideophyceae</taxon>
        <taxon>Rhodymeniophycidae</taxon>
        <taxon>Ceramiales</taxon>
        <taxon>Ceramiaceae</taxon>
        <taxon>Griffithsia</taxon>
    </lineage>
</organism>
<evidence type="ECO:0000259" key="3">
    <source>
        <dbReference type="PROSITE" id="PS51263"/>
    </source>
</evidence>
<dbReference type="InterPro" id="IPR017904">
    <property type="entry name" value="ADF/Cofilin"/>
</dbReference>
<dbReference type="InterPro" id="IPR002108">
    <property type="entry name" value="ADF-H"/>
</dbReference>
<proteinExistence type="evidence at transcript level"/>
<sequence>MVSGVPINPAVIEKYNEISKRTCGAMILSLAKPNNDEVIVDQAFPPTTPDSDPEDIWKKILEQVPDEDCRYIIVDFKVKTTPTVSQEKVTLVYWAPETAPSRSKMIYAATKEHISSSLNGVQSRCSATTLTNLLCRHQGKGALQIKPASVLMLV</sequence>
<reference evidence="4" key="1">
    <citation type="submission" date="2002-06" db="EMBL/GenBank/DDBJ databases">
        <authorList>
            <person name="Liu C.L."/>
            <person name="Lee Y.K."/>
            <person name="Lee H.K."/>
        </authorList>
    </citation>
    <scope>NUCLEOTIDE SEQUENCE</scope>
</reference>
<dbReference type="AlphaFoldDB" id="Q7XZ10"/>
<dbReference type="GO" id="GO:0003779">
    <property type="term" value="F:actin binding"/>
    <property type="evidence" value="ECO:0007669"/>
    <property type="project" value="UniProtKB-KW"/>
</dbReference>
<dbReference type="SUPFAM" id="SSF55753">
    <property type="entry name" value="Actin depolymerizing proteins"/>
    <property type="match status" value="1"/>
</dbReference>
<dbReference type="Pfam" id="PF00241">
    <property type="entry name" value="Cofilin_ADF"/>
    <property type="match status" value="1"/>
</dbReference>
<dbReference type="InterPro" id="IPR029006">
    <property type="entry name" value="ADF-H/Gelsolin-like_dom_sf"/>
</dbReference>
<dbReference type="PANTHER" id="PTHR11913">
    <property type="entry name" value="COFILIN-RELATED"/>
    <property type="match status" value="1"/>
</dbReference>
<accession>Q7XZ10</accession>
<dbReference type="EMBL" id="AY123143">
    <property type="protein sequence ID" value="AAM94015.1"/>
    <property type="molecule type" value="mRNA"/>
</dbReference>
<evidence type="ECO:0000313" key="4">
    <source>
        <dbReference type="EMBL" id="AAM94015.1"/>
    </source>
</evidence>
<dbReference type="CDD" id="cd11286">
    <property type="entry name" value="ADF_cofilin_like"/>
    <property type="match status" value="1"/>
</dbReference>
<dbReference type="Gene3D" id="3.40.20.10">
    <property type="entry name" value="Severin"/>
    <property type="match status" value="1"/>
</dbReference>
<protein>
    <submittedName>
        <fullName evidence="4">Acin depolymerizing factor 2</fullName>
    </submittedName>
</protein>
<dbReference type="GO" id="GO:0015629">
    <property type="term" value="C:actin cytoskeleton"/>
    <property type="evidence" value="ECO:0007669"/>
    <property type="project" value="InterPro"/>
</dbReference>
<comment type="similarity">
    <text evidence="1">Belongs to the actin-binding proteins ADF family.</text>
</comment>
<dbReference type="SMART" id="SM00102">
    <property type="entry name" value="ADF"/>
    <property type="match status" value="1"/>
</dbReference>
<keyword evidence="2" id="KW-0009">Actin-binding</keyword>
<dbReference type="GO" id="GO:0030042">
    <property type="term" value="P:actin filament depolymerization"/>
    <property type="evidence" value="ECO:0007669"/>
    <property type="project" value="InterPro"/>
</dbReference>
<dbReference type="PROSITE" id="PS51263">
    <property type="entry name" value="ADF_H"/>
    <property type="match status" value="1"/>
</dbReference>